<dbReference type="KEGG" id="bbes:BESB_050040"/>
<dbReference type="GO" id="GO:0016020">
    <property type="term" value="C:membrane"/>
    <property type="evidence" value="ECO:0007669"/>
    <property type="project" value="InterPro"/>
</dbReference>
<dbReference type="GeneID" id="40309934"/>
<feature type="domain" description="SRS" evidence="1">
    <location>
        <begin position="1"/>
        <end position="114"/>
    </location>
</feature>
<evidence type="ECO:0000313" key="3">
    <source>
        <dbReference type="Proteomes" id="UP000224006"/>
    </source>
</evidence>
<dbReference type="PRINTS" id="PR01801">
    <property type="entry name" value="SURFCEANTIGN"/>
</dbReference>
<dbReference type="OrthoDB" id="329695at2759"/>
<dbReference type="EMBL" id="NWUJ01000003">
    <property type="protein sequence ID" value="PFH36812.1"/>
    <property type="molecule type" value="Genomic_DNA"/>
</dbReference>
<reference evidence="2 3" key="1">
    <citation type="submission" date="2017-09" db="EMBL/GenBank/DDBJ databases">
        <title>Genome sequencing of Besnoitia besnoiti strain Bb-Ger1.</title>
        <authorList>
            <person name="Schares G."/>
            <person name="Venepally P."/>
            <person name="Lorenzi H.A."/>
        </authorList>
    </citation>
    <scope>NUCLEOTIDE SEQUENCE [LARGE SCALE GENOMIC DNA]</scope>
    <source>
        <strain evidence="2 3">Bb-Ger1</strain>
    </source>
</reference>
<gene>
    <name evidence="2" type="ORF">BESB_050040</name>
</gene>
<sequence length="295" mass="31681">MSQQKSVFQLLCGFNILYATDGLQGSSVCPAETKNLAECKAAGADTTGTPKPVEIEALLSGTSLEIVWEKQKVDENISRTLTIPQQFFPDVDEEFVVGCLNSGANTAACQVTLTLAAKATFVEGKKVFCAHGESSNPTVQSMTVSEVDNNFTLVCGDKGQIVQTDYEESYCSPSEGKEAVTKFGGDYKTILPSYEQAWWSGDDGKSFTLTVPKEKVPRGEATFMIQCQKKSKKAEAKEITSENRKLSACSVHVTIQGTGPPSSSFASLSVYSAGHRLVLWVNGLLATVQDLSSLA</sequence>
<comment type="caution">
    <text evidence="2">The sequence shown here is derived from an EMBL/GenBank/DDBJ whole genome shotgun (WGS) entry which is preliminary data.</text>
</comment>
<protein>
    <submittedName>
        <fullName evidence="2">SAG-related sequence</fullName>
    </submittedName>
</protein>
<dbReference type="InterPro" id="IPR028352">
    <property type="entry name" value="Surface_antig_SAG1"/>
</dbReference>
<dbReference type="SUPFAM" id="SSF74877">
    <property type="entry name" value="Major surface antigen p30, SAG1"/>
    <property type="match status" value="2"/>
</dbReference>
<dbReference type="Proteomes" id="UP000224006">
    <property type="component" value="Chromosome III"/>
</dbReference>
<dbReference type="InterPro" id="IPR036755">
    <property type="entry name" value="SRS_dom_sf"/>
</dbReference>
<dbReference type="Gene3D" id="2.60.40.1320">
    <property type="entry name" value="SRS domain"/>
    <property type="match status" value="2"/>
</dbReference>
<proteinExistence type="predicted"/>
<dbReference type="AlphaFoldDB" id="A0A2A9MMN3"/>
<evidence type="ECO:0000259" key="1">
    <source>
        <dbReference type="Pfam" id="PF04092"/>
    </source>
</evidence>
<dbReference type="Pfam" id="PF04092">
    <property type="entry name" value="SAG"/>
    <property type="match status" value="2"/>
</dbReference>
<accession>A0A2A9MMN3</accession>
<evidence type="ECO:0000313" key="2">
    <source>
        <dbReference type="EMBL" id="PFH36812.1"/>
    </source>
</evidence>
<organism evidence="2 3">
    <name type="scientific">Besnoitia besnoiti</name>
    <name type="common">Apicomplexan protozoan</name>
    <dbReference type="NCBI Taxonomy" id="94643"/>
    <lineage>
        <taxon>Eukaryota</taxon>
        <taxon>Sar</taxon>
        <taxon>Alveolata</taxon>
        <taxon>Apicomplexa</taxon>
        <taxon>Conoidasida</taxon>
        <taxon>Coccidia</taxon>
        <taxon>Eucoccidiorida</taxon>
        <taxon>Eimeriorina</taxon>
        <taxon>Sarcocystidae</taxon>
        <taxon>Besnoitia</taxon>
    </lineage>
</organism>
<dbReference type="VEuPathDB" id="ToxoDB:BESB_050040"/>
<feature type="domain" description="SRS" evidence="1">
    <location>
        <begin position="127"/>
        <end position="255"/>
    </location>
</feature>
<name>A0A2A9MMN3_BESBE</name>
<keyword evidence="3" id="KW-1185">Reference proteome</keyword>
<dbReference type="RefSeq" id="XP_029220821.1">
    <property type="nucleotide sequence ID" value="XM_029363455.1"/>
</dbReference>
<dbReference type="InterPro" id="IPR007226">
    <property type="entry name" value="SRS_dom"/>
</dbReference>